<accession>A0ABN8DTC6</accession>
<dbReference type="EMBL" id="CAKLDI010000001">
    <property type="protein sequence ID" value="CAH0533583.1"/>
    <property type="molecule type" value="Genomic_DNA"/>
</dbReference>
<evidence type="ECO:0008006" key="3">
    <source>
        <dbReference type="Google" id="ProtNLM"/>
    </source>
</evidence>
<proteinExistence type="predicted"/>
<sequence>MSHINQYRLTIERISQDSDITDTNQSTENTLSFNFEDREDVLTLVQKLKQGSGLDEQSATQLAVALRLMGPVMMAQHKHPLFVDFMPHFKTFMANLKRTVKSALR</sequence>
<dbReference type="Gene3D" id="3.10.20.850">
    <property type="entry name" value="Protein of unknown function DUF3861"/>
    <property type="match status" value="1"/>
</dbReference>
<gene>
    <name evidence="1" type="ORF">VST7929_01453</name>
</gene>
<dbReference type="InterPro" id="IPR038194">
    <property type="entry name" value="DUF3861_sf"/>
</dbReference>
<name>A0ABN8DTC6_9VIBR</name>
<dbReference type="RefSeq" id="WP_237466020.1">
    <property type="nucleotide sequence ID" value="NZ_CAKLDI010000001.1"/>
</dbReference>
<dbReference type="Proteomes" id="UP000838672">
    <property type="component" value="Unassembled WGS sequence"/>
</dbReference>
<dbReference type="Pfam" id="PF12977">
    <property type="entry name" value="DUF3861"/>
    <property type="match status" value="1"/>
</dbReference>
<reference evidence="1" key="1">
    <citation type="submission" date="2021-11" db="EMBL/GenBank/DDBJ databases">
        <authorList>
            <person name="Rodrigo-Torres L."/>
            <person name="Arahal R. D."/>
            <person name="Lucena T."/>
        </authorList>
    </citation>
    <scope>NUCLEOTIDE SEQUENCE</scope>
    <source>
        <strain evidence="1">CECT 7929</strain>
    </source>
</reference>
<dbReference type="InterPro" id="IPR024476">
    <property type="entry name" value="DUF3861"/>
</dbReference>
<evidence type="ECO:0000313" key="1">
    <source>
        <dbReference type="EMBL" id="CAH0533583.1"/>
    </source>
</evidence>
<organism evidence="1 2">
    <name type="scientific">Vibrio stylophorae</name>
    <dbReference type="NCBI Taxonomy" id="659351"/>
    <lineage>
        <taxon>Bacteria</taxon>
        <taxon>Pseudomonadati</taxon>
        <taxon>Pseudomonadota</taxon>
        <taxon>Gammaproteobacteria</taxon>
        <taxon>Vibrionales</taxon>
        <taxon>Vibrionaceae</taxon>
        <taxon>Vibrio</taxon>
    </lineage>
</organism>
<comment type="caution">
    <text evidence="1">The sequence shown here is derived from an EMBL/GenBank/DDBJ whole genome shotgun (WGS) entry which is preliminary data.</text>
</comment>
<evidence type="ECO:0000313" key="2">
    <source>
        <dbReference type="Proteomes" id="UP000838672"/>
    </source>
</evidence>
<keyword evidence="2" id="KW-1185">Reference proteome</keyword>
<protein>
    <recommendedName>
        <fullName evidence="3">DUF3861 domain-containing protein</fullName>
    </recommendedName>
</protein>